<dbReference type="GeneID" id="118463025"/>
<dbReference type="CTD" id="109861"/>
<dbReference type="EnsemblMetazoa" id="AALB006038-RA">
    <property type="protein sequence ID" value="AALB006038-PA"/>
    <property type="gene ID" value="AALB006038"/>
</dbReference>
<reference evidence="8" key="2">
    <citation type="submission" date="2022-08" db="UniProtKB">
        <authorList>
            <consortium name="EnsemblMetazoa"/>
        </authorList>
    </citation>
    <scope>IDENTIFICATION</scope>
    <source>
        <strain evidence="8">STECLA/ALBI9_A</strain>
    </source>
</reference>
<keyword evidence="3" id="KW-0489">Methyltransferase</keyword>
<dbReference type="GO" id="GO:0120550">
    <property type="term" value="F:methyltransferase cap2 activity"/>
    <property type="evidence" value="ECO:0007669"/>
    <property type="project" value="UniProtKB-EC"/>
</dbReference>
<dbReference type="InterPro" id="IPR029063">
    <property type="entry name" value="SAM-dependent_MTases_sf"/>
</dbReference>
<dbReference type="GO" id="GO:0005737">
    <property type="term" value="C:cytoplasm"/>
    <property type="evidence" value="ECO:0007669"/>
    <property type="project" value="TreeGrafter"/>
</dbReference>
<evidence type="ECO:0000256" key="1">
    <source>
        <dbReference type="ARBA" id="ARBA00012770"/>
    </source>
</evidence>
<dbReference type="PROSITE" id="PS51614">
    <property type="entry name" value="SAM_MT_ADRIFT"/>
    <property type="match status" value="1"/>
</dbReference>
<dbReference type="Gene3D" id="3.40.50.12760">
    <property type="match status" value="1"/>
</dbReference>
<dbReference type="InterPro" id="IPR002877">
    <property type="entry name" value="RNA_MeTrfase_FtsJ_dom"/>
</dbReference>
<dbReference type="EC" id="2.1.1.296" evidence="1"/>
<dbReference type="GO" id="GO:0006370">
    <property type="term" value="P:7-methylguanosine mRNA capping"/>
    <property type="evidence" value="ECO:0007669"/>
    <property type="project" value="TreeGrafter"/>
</dbReference>
<dbReference type="OrthoDB" id="429597at2759"/>
<dbReference type="VEuPathDB" id="VectorBase:AALB006038"/>
<dbReference type="GO" id="GO:0032259">
    <property type="term" value="P:methylation"/>
    <property type="evidence" value="ECO:0007669"/>
    <property type="project" value="UniProtKB-KW"/>
</dbReference>
<evidence type="ECO:0000256" key="4">
    <source>
        <dbReference type="ARBA" id="ARBA00022679"/>
    </source>
</evidence>
<accession>A0A182FHP5</accession>
<feature type="compositionally biased region" description="Basic and acidic residues" evidence="7">
    <location>
        <begin position="21"/>
        <end position="38"/>
    </location>
</feature>
<evidence type="ECO:0000313" key="8">
    <source>
        <dbReference type="EnsemblMetazoa" id="AALB006038-PA"/>
    </source>
</evidence>
<evidence type="ECO:0000256" key="6">
    <source>
        <dbReference type="ARBA" id="ARBA00049477"/>
    </source>
</evidence>
<proteinExistence type="predicted"/>
<dbReference type="Proteomes" id="UP000069272">
    <property type="component" value="Chromosome 3L"/>
</dbReference>
<dbReference type="GO" id="GO:0005634">
    <property type="term" value="C:nucleus"/>
    <property type="evidence" value="ECO:0007669"/>
    <property type="project" value="UniProtKB-ARBA"/>
</dbReference>
<reference evidence="8 9" key="1">
    <citation type="journal article" date="2017" name="G3 (Bethesda)">
        <title>The Physical Genome Mapping of Anopheles albimanus Corrected Scaffold Misassemblies and Identified Interarm Rearrangements in Genus Anopheles.</title>
        <authorList>
            <person name="Artemov G.N."/>
            <person name="Peery A.N."/>
            <person name="Jiang X."/>
            <person name="Tu Z."/>
            <person name="Stegniy V.N."/>
            <person name="Sharakhova M.V."/>
            <person name="Sharakhov I.V."/>
        </authorList>
    </citation>
    <scope>NUCLEOTIDE SEQUENCE [LARGE SCALE GENOMIC DNA]</scope>
    <source>
        <strain evidence="8 9">ALBI9_A</strain>
    </source>
</reference>
<dbReference type="PANTHER" id="PTHR16121:SF2">
    <property type="entry name" value="CAP-SPECIFIC MRNA (NUCLEOSIDE-2'-O-)-METHYLTRANSFERASE 2"/>
    <property type="match status" value="1"/>
</dbReference>
<keyword evidence="9" id="KW-1185">Reference proteome</keyword>
<comment type="catalytic activity">
    <reaction evidence="6">
        <text>a 5'-end (N(7)-methyl 5'-triphosphoguanosine)-(2'-O-methyl-ribonucleoside)-(ribonucleotide) in mRNA + S-adenosyl-L-methionine = a 5'-end (N(7)-methyl 5'-triphosphoguanosine)-(2'-O-methyl-ribonucleoside)-(2'-O-methyl-ribonucleotide) in mRNA + S-adenosyl-L-homocysteine + H(+)</text>
        <dbReference type="Rhea" id="RHEA:67024"/>
        <dbReference type="Rhea" id="RHEA-COMP:17169"/>
        <dbReference type="Rhea" id="RHEA-COMP:17170"/>
        <dbReference type="ChEBI" id="CHEBI:15378"/>
        <dbReference type="ChEBI" id="CHEBI:57856"/>
        <dbReference type="ChEBI" id="CHEBI:59789"/>
        <dbReference type="ChEBI" id="CHEBI:167612"/>
        <dbReference type="ChEBI" id="CHEBI:167614"/>
        <dbReference type="EC" id="2.1.1.296"/>
    </reaction>
</comment>
<feature type="region of interest" description="Disordered" evidence="7">
    <location>
        <begin position="1"/>
        <end position="38"/>
    </location>
</feature>
<keyword evidence="4" id="KW-0808">Transferase</keyword>
<evidence type="ECO:0000256" key="2">
    <source>
        <dbReference type="ARBA" id="ARBA00021134"/>
    </source>
</evidence>
<dbReference type="InterPro" id="IPR050851">
    <property type="entry name" value="mRNA_Cap_2O-Ribose_MeTrfase"/>
</dbReference>
<dbReference type="STRING" id="7167.A0A182FHP5"/>
<evidence type="ECO:0000256" key="7">
    <source>
        <dbReference type="SAM" id="MobiDB-lite"/>
    </source>
</evidence>
<evidence type="ECO:0000256" key="5">
    <source>
        <dbReference type="ARBA" id="ARBA00022691"/>
    </source>
</evidence>
<keyword evidence="5" id="KW-0949">S-adenosyl-L-methionine</keyword>
<dbReference type="PANTHER" id="PTHR16121">
    <property type="entry name" value="CAP-SPECIFIC MRNA (NUCLEOSIDE-2'-O-)-METHYLTRANSFERASE 1-RELATED"/>
    <property type="match status" value="1"/>
</dbReference>
<name>A0A182FHP5_ANOAL</name>
<dbReference type="SUPFAM" id="SSF53335">
    <property type="entry name" value="S-adenosyl-L-methionine-dependent methyltransferases"/>
    <property type="match status" value="1"/>
</dbReference>
<dbReference type="GO" id="GO:0004483">
    <property type="term" value="F:methyltransferase cap1 activity"/>
    <property type="evidence" value="ECO:0007669"/>
    <property type="project" value="TreeGrafter"/>
</dbReference>
<dbReference type="RefSeq" id="XP_035785160.1">
    <property type="nucleotide sequence ID" value="XM_035929267.1"/>
</dbReference>
<evidence type="ECO:0000256" key="3">
    <source>
        <dbReference type="ARBA" id="ARBA00022603"/>
    </source>
</evidence>
<evidence type="ECO:0000313" key="9">
    <source>
        <dbReference type="Proteomes" id="UP000069272"/>
    </source>
</evidence>
<dbReference type="AlphaFoldDB" id="A0A182FHP5"/>
<dbReference type="Pfam" id="PF01728">
    <property type="entry name" value="FtsJ"/>
    <property type="match status" value="1"/>
</dbReference>
<sequence length="754" mass="86078">MRSRQKQQAPDPHAGGSMSRSRNDESTDSDNSRQPELDQHQLEIVLHDVRVQFEKKFHFRTFSEEESRQDLLPPLDTLFRCPEYTVSSLQELKRRLNGVKNRLNDFEISDWHQHTRHRSSLLPILNELRYRVKGEFVTQAFAKLYECVAAYDLVDTEANHLYSVHLCEAPGAFVTALNHYIRLNCRPRTGWNWFACTLNPYYEGNCPGYMIPDDRFILHTLDQWCFGVDATGDILVRENRAAIIERSRQWPMVHLVTADGSIDCLDVPEEQEERVSVLHLAETVIALSVLGIGGHFVLKMFTFFEHSSINLLFLLHHCFEELHVFKPCTSKPGNSEVYLIAKRYRRPTGIDEYLDRIYDQLLLTDATKPRTTLFDPATIPTAFLEQVTACATQFVHWQADVIESNIRFYGTTDPREDERLIEFKKNIATMFFERYRITPIRAAERIVRGINVASGSNLNQKESHGTYNERRVRGSTLSVLESLQALRERLDHITLTRQSINPGAQFDDMPSRKRGSSYGPAVLQELALTVGKPVARVKNSKFALLSYLRLLNESIDLYRSVIADESVLQRQSKNILRTEVNGTIAVDILAYASITSFDRFEKQLFHTIVCKILHFVHATGATPNGTPTQLILENWFALTQFSVGLLYLLKLYVFESIEPLSLTRLALRRFRPDAVTNLLALNDAFSSCVASTLPGATKAILTLVPITSLLDGDFQYAVLNYNNSLCLFYCARLLDAVEKAHMASNENENKISGQ</sequence>
<dbReference type="VEuPathDB" id="VectorBase:AALB20_035090"/>
<dbReference type="KEGG" id="aali:118463025"/>
<organism evidence="8 9">
    <name type="scientific">Anopheles albimanus</name>
    <name type="common">New world malaria mosquito</name>
    <dbReference type="NCBI Taxonomy" id="7167"/>
    <lineage>
        <taxon>Eukaryota</taxon>
        <taxon>Metazoa</taxon>
        <taxon>Ecdysozoa</taxon>
        <taxon>Arthropoda</taxon>
        <taxon>Hexapoda</taxon>
        <taxon>Insecta</taxon>
        <taxon>Pterygota</taxon>
        <taxon>Neoptera</taxon>
        <taxon>Endopterygota</taxon>
        <taxon>Diptera</taxon>
        <taxon>Nematocera</taxon>
        <taxon>Culicoidea</taxon>
        <taxon>Culicidae</taxon>
        <taxon>Anophelinae</taxon>
        <taxon>Anopheles</taxon>
    </lineage>
</organism>
<protein>
    <recommendedName>
        <fullName evidence="2">Cap-specific mRNA (nucleoside-2'-O-)-methyltransferase 2</fullName>
        <ecNumber evidence="1">2.1.1.296</ecNumber>
    </recommendedName>
</protein>
<dbReference type="InterPro" id="IPR025807">
    <property type="entry name" value="Adrift-typ_MeTrfase"/>
</dbReference>